<dbReference type="PROSITE" id="PS50110">
    <property type="entry name" value="RESPONSE_REGULATORY"/>
    <property type="match status" value="1"/>
</dbReference>
<dbReference type="InterPro" id="IPR036641">
    <property type="entry name" value="HPT_dom_sf"/>
</dbReference>
<dbReference type="EMBL" id="SZVO01000002">
    <property type="protein sequence ID" value="TKT93560.1"/>
    <property type="molecule type" value="Genomic_DNA"/>
</dbReference>
<dbReference type="EC" id="2.7.13.3" evidence="3"/>
<keyword evidence="6 14" id="KW-0597">Phosphoprotein</keyword>
<dbReference type="SUPFAM" id="SSF47384">
    <property type="entry name" value="Homodimeric domain of signal transducing histidine kinase"/>
    <property type="match status" value="1"/>
</dbReference>
<dbReference type="OrthoDB" id="9781208at2"/>
<comment type="subcellular location">
    <subcellularLocation>
        <location evidence="2">Cell inner membrane</location>
        <topology evidence="2">Multi-pass membrane protein</topology>
    </subcellularLocation>
</comment>
<dbReference type="Pfam" id="PF00512">
    <property type="entry name" value="HisKA"/>
    <property type="match status" value="1"/>
</dbReference>
<dbReference type="GO" id="GO:0005886">
    <property type="term" value="C:plasma membrane"/>
    <property type="evidence" value="ECO:0007669"/>
    <property type="project" value="UniProtKB-SubCell"/>
</dbReference>
<dbReference type="Gene3D" id="1.10.287.130">
    <property type="match status" value="1"/>
</dbReference>
<feature type="domain" description="HPt" evidence="17">
    <location>
        <begin position="755"/>
        <end position="852"/>
    </location>
</feature>
<dbReference type="SUPFAM" id="SSF52172">
    <property type="entry name" value="CheY-like"/>
    <property type="match status" value="1"/>
</dbReference>
<dbReference type="FunFam" id="3.30.565.10:FF:000010">
    <property type="entry name" value="Sensor histidine kinase RcsC"/>
    <property type="match status" value="1"/>
</dbReference>
<proteinExistence type="predicted"/>
<dbReference type="InterPro" id="IPR036890">
    <property type="entry name" value="HATPase_C_sf"/>
</dbReference>
<dbReference type="InterPro" id="IPR004358">
    <property type="entry name" value="Sig_transdc_His_kin-like_C"/>
</dbReference>
<evidence type="ECO:0000256" key="10">
    <source>
        <dbReference type="ARBA" id="ARBA00022840"/>
    </source>
</evidence>
<dbReference type="Gene3D" id="1.20.120.160">
    <property type="entry name" value="HPT domain"/>
    <property type="match status" value="1"/>
</dbReference>
<name>A0A4U6D7W2_9BACT</name>
<dbReference type="InterPro" id="IPR005467">
    <property type="entry name" value="His_kinase_dom"/>
</dbReference>
<dbReference type="PRINTS" id="PR00344">
    <property type="entry name" value="BCTRLSENSOR"/>
</dbReference>
<dbReference type="Pfam" id="PF02518">
    <property type="entry name" value="HATPase_c"/>
    <property type="match status" value="1"/>
</dbReference>
<comment type="catalytic activity">
    <reaction evidence="1">
        <text>ATP + protein L-histidine = ADP + protein N-phospho-L-histidine.</text>
        <dbReference type="EC" id="2.7.13.3"/>
    </reaction>
</comment>
<dbReference type="SMART" id="SM00448">
    <property type="entry name" value="REC"/>
    <property type="match status" value="1"/>
</dbReference>
<dbReference type="SMART" id="SM00388">
    <property type="entry name" value="HisKA"/>
    <property type="match status" value="1"/>
</dbReference>
<evidence type="ECO:0000313" key="18">
    <source>
        <dbReference type="EMBL" id="TKT93560.1"/>
    </source>
</evidence>
<keyword evidence="10" id="KW-0547">Nucleotide-binding</keyword>
<feature type="domain" description="Histidine kinase" evidence="15">
    <location>
        <begin position="366"/>
        <end position="584"/>
    </location>
</feature>
<dbReference type="SUPFAM" id="SSF55874">
    <property type="entry name" value="ATPase domain of HSP90 chaperone/DNA topoisomerase II/histidine kinase"/>
    <property type="match status" value="1"/>
</dbReference>
<dbReference type="PROSITE" id="PS50109">
    <property type="entry name" value="HIS_KIN"/>
    <property type="match status" value="1"/>
</dbReference>
<evidence type="ECO:0000256" key="5">
    <source>
        <dbReference type="ARBA" id="ARBA00022519"/>
    </source>
</evidence>
<evidence type="ECO:0000259" key="17">
    <source>
        <dbReference type="PROSITE" id="PS50894"/>
    </source>
</evidence>
<evidence type="ECO:0000256" key="13">
    <source>
        <dbReference type="PROSITE-ProRule" id="PRU00110"/>
    </source>
</evidence>
<dbReference type="InterPro" id="IPR001789">
    <property type="entry name" value="Sig_transdc_resp-reg_receiver"/>
</dbReference>
<gene>
    <name evidence="18" type="ORF">FDK13_06905</name>
</gene>
<keyword evidence="8" id="KW-0812">Transmembrane</keyword>
<dbReference type="InterPro" id="IPR008207">
    <property type="entry name" value="Sig_transdc_His_kin_Hpt_dom"/>
</dbReference>
<accession>A0A4U6D7W2</accession>
<feature type="modified residue" description="Phosphohistidine" evidence="13">
    <location>
        <position position="794"/>
    </location>
</feature>
<evidence type="ECO:0000256" key="14">
    <source>
        <dbReference type="PROSITE-ProRule" id="PRU00169"/>
    </source>
</evidence>
<keyword evidence="11" id="KW-1133">Transmembrane helix</keyword>
<evidence type="ECO:0000256" key="11">
    <source>
        <dbReference type="ARBA" id="ARBA00022989"/>
    </source>
</evidence>
<comment type="caution">
    <text evidence="18">The sequence shown here is derived from an EMBL/GenBank/DDBJ whole genome shotgun (WGS) entry which is preliminary data.</text>
</comment>
<evidence type="ECO:0000256" key="6">
    <source>
        <dbReference type="ARBA" id="ARBA00022553"/>
    </source>
</evidence>
<keyword evidence="12" id="KW-0472">Membrane</keyword>
<dbReference type="InterPro" id="IPR003594">
    <property type="entry name" value="HATPase_dom"/>
</dbReference>
<dbReference type="CDD" id="cd17546">
    <property type="entry name" value="REC_hyHK_CKI1_RcsC-like"/>
    <property type="match status" value="1"/>
</dbReference>
<dbReference type="InterPro" id="IPR003661">
    <property type="entry name" value="HisK_dim/P_dom"/>
</dbReference>
<evidence type="ECO:0000256" key="7">
    <source>
        <dbReference type="ARBA" id="ARBA00022679"/>
    </source>
</evidence>
<evidence type="ECO:0000256" key="1">
    <source>
        <dbReference type="ARBA" id="ARBA00000085"/>
    </source>
</evidence>
<dbReference type="AlphaFoldDB" id="A0A4U6D7W2"/>
<dbReference type="Gene3D" id="3.40.50.2300">
    <property type="match status" value="1"/>
</dbReference>
<dbReference type="Pfam" id="PF00072">
    <property type="entry name" value="Response_reg"/>
    <property type="match status" value="1"/>
</dbReference>
<evidence type="ECO:0000259" key="16">
    <source>
        <dbReference type="PROSITE" id="PS50110"/>
    </source>
</evidence>
<evidence type="ECO:0000256" key="2">
    <source>
        <dbReference type="ARBA" id="ARBA00004429"/>
    </source>
</evidence>
<feature type="domain" description="Response regulatory" evidence="16">
    <location>
        <begin position="605"/>
        <end position="720"/>
    </location>
</feature>
<protein>
    <recommendedName>
        <fullName evidence="3">histidine kinase</fullName>
        <ecNumber evidence="3">2.7.13.3</ecNumber>
    </recommendedName>
</protein>
<dbReference type="CDD" id="cd16922">
    <property type="entry name" value="HATPase_EvgS-ArcB-TorS-like"/>
    <property type="match status" value="1"/>
</dbReference>
<dbReference type="GO" id="GO:0000155">
    <property type="term" value="F:phosphorelay sensor kinase activity"/>
    <property type="evidence" value="ECO:0007669"/>
    <property type="project" value="InterPro"/>
</dbReference>
<evidence type="ECO:0000256" key="8">
    <source>
        <dbReference type="ARBA" id="ARBA00022692"/>
    </source>
</evidence>
<keyword evidence="9" id="KW-0418">Kinase</keyword>
<dbReference type="PANTHER" id="PTHR43047:SF64">
    <property type="entry name" value="HISTIDINE KINASE CONTAINING CHEY-HOMOLOGOUS RECEIVER DOMAIN AND PAS DOMAIN-RELATED"/>
    <property type="match status" value="1"/>
</dbReference>
<dbReference type="Proteomes" id="UP000304900">
    <property type="component" value="Unassembled WGS sequence"/>
</dbReference>
<dbReference type="PROSITE" id="PS50894">
    <property type="entry name" value="HPT"/>
    <property type="match status" value="1"/>
</dbReference>
<sequence length="854" mass="95962">MSSKRNRSFTKSVKGKVLLGFFVAAIALGSSWVVSKIAFENMLEKLEILSTPSEKLRIVNKVFKDILLLDQLQNARPLPEKEDSVKQQFLSQSAQLISTLDTLSFFCRDTPLQVTRIDSMKSILIARDSIYSDYVRVRSKLVNNKALSEEVHSISGLITTKKRKKPDSTVITTERRTTTTTVYTEPVVSTAPEEEKKGFFNRVFGNKKVKTAPPVAMPKVVRKEEVTSHIDTLTVAREDSTYEQVGVAVQAIEKSQRARTNSFVNREHELTTAGNELVGQLRNVMQEVEGEIVRQASTDGLQTQNMVGESINQIEYIMIGFFFLTALLAYFIFTDITRSSKYRYALEEAKEEAEYHSMAKQRFLSNMSHEIRTPLQSIIGYAEALKKEEKPKKEDLETLHSASEHLLYLVNEVLDYSRIISDQFTFEERTFAITPLLNEVVKMLSPTATSKSLILSLENTLGGDVYLKGDPFRLRQILYNLLTNAIKFTEKGQVTLRVTHTEIKTNIAVKFEVEDTGIGLSKEQANRVFNQFEQADPSIARRFGGTGLGLSIVKALVDAMGGTIEVNSTPNKGTTFTVNTDFPKGETPTGITDQSLEKKYNITGKVWLVDDDAFILKWCASVLETHHVAHECFSSAEEVLERKWDEDVTVVLTDMRMPGLNGAELCQRLRKVASKSVKIYVLTAQALPEEQSKLLEMGFDGILMKPFHSNEILDLLQANSDNQPIQIPISPPVVNSEKLSSAPDLSVLEEMTFGDETLLKEILEQFVKDTRNDLTELKDSISSDNIENITEIAHRLSGRIGQIGASEISVQFRKIEISLRENPENFSASELNETVTEADLLIEQIDEKILSYSI</sequence>
<dbReference type="CDD" id="cd00082">
    <property type="entry name" value="HisKA"/>
    <property type="match status" value="1"/>
</dbReference>
<keyword evidence="4" id="KW-1003">Cell membrane</keyword>
<dbReference type="RefSeq" id="WP_137339236.1">
    <property type="nucleotide sequence ID" value="NZ_SZVO01000002.1"/>
</dbReference>
<evidence type="ECO:0000259" key="15">
    <source>
        <dbReference type="PROSITE" id="PS50109"/>
    </source>
</evidence>
<dbReference type="Pfam" id="PF01627">
    <property type="entry name" value="Hpt"/>
    <property type="match status" value="1"/>
</dbReference>
<feature type="modified residue" description="4-aspartylphosphate" evidence="14">
    <location>
        <position position="654"/>
    </location>
</feature>
<dbReference type="InterPro" id="IPR011006">
    <property type="entry name" value="CheY-like_superfamily"/>
</dbReference>
<evidence type="ECO:0000256" key="4">
    <source>
        <dbReference type="ARBA" id="ARBA00022475"/>
    </source>
</evidence>
<reference evidence="18 19" key="1">
    <citation type="submission" date="2019-05" db="EMBL/GenBank/DDBJ databases">
        <title>Dyadobacter AR-3-8 sp. nov., isolated from arctic soil.</title>
        <authorList>
            <person name="Chaudhary D.K."/>
        </authorList>
    </citation>
    <scope>NUCLEOTIDE SEQUENCE [LARGE SCALE GENOMIC DNA]</scope>
    <source>
        <strain evidence="18 19">AR-3-8</strain>
    </source>
</reference>
<dbReference type="Gene3D" id="3.30.565.10">
    <property type="entry name" value="Histidine kinase-like ATPase, C-terminal domain"/>
    <property type="match status" value="1"/>
</dbReference>
<evidence type="ECO:0000313" key="19">
    <source>
        <dbReference type="Proteomes" id="UP000304900"/>
    </source>
</evidence>
<keyword evidence="7" id="KW-0808">Transferase</keyword>
<keyword evidence="10" id="KW-0067">ATP-binding</keyword>
<evidence type="ECO:0000256" key="3">
    <source>
        <dbReference type="ARBA" id="ARBA00012438"/>
    </source>
</evidence>
<organism evidence="18 19">
    <name type="scientific">Dyadobacter frigoris</name>
    <dbReference type="NCBI Taxonomy" id="2576211"/>
    <lineage>
        <taxon>Bacteria</taxon>
        <taxon>Pseudomonadati</taxon>
        <taxon>Bacteroidota</taxon>
        <taxon>Cytophagia</taxon>
        <taxon>Cytophagales</taxon>
        <taxon>Spirosomataceae</taxon>
        <taxon>Dyadobacter</taxon>
    </lineage>
</organism>
<dbReference type="PANTHER" id="PTHR43047">
    <property type="entry name" value="TWO-COMPONENT HISTIDINE PROTEIN KINASE"/>
    <property type="match status" value="1"/>
</dbReference>
<keyword evidence="5" id="KW-0997">Cell inner membrane</keyword>
<evidence type="ECO:0000256" key="9">
    <source>
        <dbReference type="ARBA" id="ARBA00022777"/>
    </source>
</evidence>
<evidence type="ECO:0000256" key="12">
    <source>
        <dbReference type="ARBA" id="ARBA00023136"/>
    </source>
</evidence>
<dbReference type="InterPro" id="IPR036097">
    <property type="entry name" value="HisK_dim/P_sf"/>
</dbReference>
<dbReference type="SMART" id="SM00387">
    <property type="entry name" value="HATPase_c"/>
    <property type="match status" value="1"/>
</dbReference>
<dbReference type="SUPFAM" id="SSF47226">
    <property type="entry name" value="Histidine-containing phosphotransfer domain, HPT domain"/>
    <property type="match status" value="1"/>
</dbReference>
<keyword evidence="19" id="KW-1185">Reference proteome</keyword>